<keyword evidence="3" id="KW-0560">Oxidoreductase</keyword>
<evidence type="ECO:0000313" key="5">
    <source>
        <dbReference type="EMBL" id="CRL30417.1"/>
    </source>
</evidence>
<dbReference type="AlphaFoldDB" id="A0A0G4PWB7"/>
<keyword evidence="4" id="KW-0503">Monooxygenase</keyword>
<keyword evidence="1" id="KW-0285">Flavoprotein</keyword>
<dbReference type="EMBL" id="HG793184">
    <property type="protein sequence ID" value="CRL30417.1"/>
    <property type="molecule type" value="Genomic_DNA"/>
</dbReference>
<keyword evidence="2" id="KW-0274">FAD</keyword>
<accession>A0A0G4PWB7</accession>
<reference evidence="5 6" key="1">
    <citation type="journal article" date="2014" name="Nat. Commun.">
        <title>Multiple recent horizontal transfers of a large genomic region in cheese making fungi.</title>
        <authorList>
            <person name="Cheeseman K."/>
            <person name="Ropars J."/>
            <person name="Renault P."/>
            <person name="Dupont J."/>
            <person name="Gouzy J."/>
            <person name="Branca A."/>
            <person name="Abraham A.L."/>
            <person name="Ceppi M."/>
            <person name="Conseiller E."/>
            <person name="Debuchy R."/>
            <person name="Malagnac F."/>
            <person name="Goarin A."/>
            <person name="Silar P."/>
            <person name="Lacoste S."/>
            <person name="Sallet E."/>
            <person name="Bensimon A."/>
            <person name="Giraud T."/>
            <person name="Brygoo Y."/>
        </authorList>
    </citation>
    <scope>NUCLEOTIDE SEQUENCE [LARGE SCALE GENOMIC DNA]</scope>
    <source>
        <strain evidence="6">FM 013</strain>
    </source>
</reference>
<proteinExistence type="predicted"/>
<dbReference type="PANTHER" id="PTHR46972:SF1">
    <property type="entry name" value="FAD DEPENDENT OXIDOREDUCTASE DOMAIN-CONTAINING PROTEIN"/>
    <property type="match status" value="1"/>
</dbReference>
<dbReference type="STRING" id="1429867.A0A0G4PWB7"/>
<dbReference type="GO" id="GO:0004497">
    <property type="term" value="F:monooxygenase activity"/>
    <property type="evidence" value="ECO:0007669"/>
    <property type="project" value="UniProtKB-KW"/>
</dbReference>
<dbReference type="PANTHER" id="PTHR46972">
    <property type="entry name" value="MONOOXYGENASE ASQM-RELATED"/>
    <property type="match status" value="1"/>
</dbReference>
<protein>
    <submittedName>
        <fullName evidence="5">Str. FM013</fullName>
    </submittedName>
</protein>
<name>A0A0G4PWB7_PENC3</name>
<dbReference type="SUPFAM" id="SSF51905">
    <property type="entry name" value="FAD/NAD(P)-binding domain"/>
    <property type="match status" value="1"/>
</dbReference>
<dbReference type="InterPro" id="IPR036188">
    <property type="entry name" value="FAD/NAD-bd_sf"/>
</dbReference>
<evidence type="ECO:0000256" key="2">
    <source>
        <dbReference type="ARBA" id="ARBA00022827"/>
    </source>
</evidence>
<keyword evidence="6" id="KW-1185">Reference proteome</keyword>
<evidence type="ECO:0000313" key="6">
    <source>
        <dbReference type="Proteomes" id="UP000053732"/>
    </source>
</evidence>
<organism evidence="5 6">
    <name type="scientific">Penicillium camemberti (strain FM 013)</name>
    <dbReference type="NCBI Taxonomy" id="1429867"/>
    <lineage>
        <taxon>Eukaryota</taxon>
        <taxon>Fungi</taxon>
        <taxon>Dikarya</taxon>
        <taxon>Ascomycota</taxon>
        <taxon>Pezizomycotina</taxon>
        <taxon>Eurotiomycetes</taxon>
        <taxon>Eurotiomycetidae</taxon>
        <taxon>Eurotiales</taxon>
        <taxon>Aspergillaceae</taxon>
        <taxon>Penicillium</taxon>
    </lineage>
</organism>
<evidence type="ECO:0000256" key="4">
    <source>
        <dbReference type="ARBA" id="ARBA00023033"/>
    </source>
</evidence>
<gene>
    <name evidence="5" type="ORF">PCAMFM013_S051g000020</name>
</gene>
<sequence length="398" mass="44351">MTPHPAQFLAGKRIIVAGGSFAALSFVLALDQLWNPSLDRPEVIIYEKNEREECLEKDPYTLNINGASHNDGRHASLNGGDIRVWGNDWKLLSSMNPAKYGNLPAATIRISREELKRILLEKAEMKQTVFKWGWACMRAEQTGDGTMQVTVSNDGGKTTSFEQSCFRPHDMKTTYMGASQIGGIAYFKDGVPKPIDEDYGLQMDHGVCCIYNPFDRNRVAWALSVMGPARETKTNLNTGDFEALKKEALETGRVFKEPFKSVVEATVQDTAFIKPVTTKDAFEHDELLESVFIGDANHILSPYEFVGANLALKDGWDLAEQICCHTSMKAAVASYDAISIPRFNHPFTFQNERVQFGHADGWKWSAYKVGMKAQRMSKDGTLDLGVFLGLGVRCIRSS</sequence>
<evidence type="ECO:0000256" key="1">
    <source>
        <dbReference type="ARBA" id="ARBA00022630"/>
    </source>
</evidence>
<dbReference type="Proteomes" id="UP000053732">
    <property type="component" value="Unassembled WGS sequence"/>
</dbReference>
<evidence type="ECO:0000256" key="3">
    <source>
        <dbReference type="ARBA" id="ARBA00023002"/>
    </source>
</evidence>
<dbReference type="Gene3D" id="3.50.50.60">
    <property type="entry name" value="FAD/NAD(P)-binding domain"/>
    <property type="match status" value="1"/>
</dbReference>